<comment type="caution">
    <text evidence="2">The sequence shown here is derived from an EMBL/GenBank/DDBJ whole genome shotgun (WGS) entry which is preliminary data.</text>
</comment>
<dbReference type="InterPro" id="IPR050452">
    <property type="entry name" value="Metacaspase"/>
</dbReference>
<evidence type="ECO:0000313" key="2">
    <source>
        <dbReference type="EMBL" id="GFO60230.1"/>
    </source>
</evidence>
<organism evidence="2 3">
    <name type="scientific">Geomonas silvestris</name>
    <dbReference type="NCBI Taxonomy" id="2740184"/>
    <lineage>
        <taxon>Bacteria</taxon>
        <taxon>Pseudomonadati</taxon>
        <taxon>Thermodesulfobacteriota</taxon>
        <taxon>Desulfuromonadia</taxon>
        <taxon>Geobacterales</taxon>
        <taxon>Geobacteraceae</taxon>
        <taxon>Geomonas</taxon>
    </lineage>
</organism>
<proteinExistence type="predicted"/>
<sequence length="361" mass="40096">MFRDNGINNAEVKLDRQGRVLLGGSYKDSREVSLAFSLAQSVVGVKWTSPVVPENVKVREWAESLALLFPTKKTEHVSKPQPVRRSGGKPEKFALVVGVGRFQNDRNGKNTLRYAADDAEQVRSYLVDYAQYQPDNVTFLVDETATGKNIQRSIEAIRQKAGEDDEVFVYFSSHGAPIYDGSLNIVTYDTVFKNHFTMAESSFPSKTLKSFLERTRAGHVYIVLDVCYSGAAFKGIDGFYHPGSKSISFDDDNQGLSREAMAKSLLGAKDIVVEQEQTSPEAREGNGGVKVIVSASDAGERSWESENYKASFFTYQLLQELKKGRGLRTAFASAKPKVILGVKEEKNADQHPQVIASKRDW</sequence>
<dbReference type="Proteomes" id="UP000556026">
    <property type="component" value="Unassembled WGS sequence"/>
</dbReference>
<dbReference type="Gene3D" id="3.40.50.1460">
    <property type="match status" value="1"/>
</dbReference>
<dbReference type="Pfam" id="PF00656">
    <property type="entry name" value="Peptidase_C14"/>
    <property type="match status" value="1"/>
</dbReference>
<keyword evidence="3" id="KW-1185">Reference proteome</keyword>
<evidence type="ECO:0000313" key="3">
    <source>
        <dbReference type="Proteomes" id="UP000556026"/>
    </source>
</evidence>
<dbReference type="EMBL" id="BLXX01000007">
    <property type="protein sequence ID" value="GFO60230.1"/>
    <property type="molecule type" value="Genomic_DNA"/>
</dbReference>
<gene>
    <name evidence="2" type="ORF">GMST_25550</name>
</gene>
<accession>A0A6V8MJR1</accession>
<dbReference type="PANTHER" id="PTHR48104:SF30">
    <property type="entry name" value="METACASPASE-1"/>
    <property type="match status" value="1"/>
</dbReference>
<dbReference type="GO" id="GO:0006508">
    <property type="term" value="P:proteolysis"/>
    <property type="evidence" value="ECO:0007669"/>
    <property type="project" value="InterPro"/>
</dbReference>
<dbReference type="GO" id="GO:0004197">
    <property type="term" value="F:cysteine-type endopeptidase activity"/>
    <property type="evidence" value="ECO:0007669"/>
    <property type="project" value="InterPro"/>
</dbReference>
<dbReference type="SUPFAM" id="SSF52129">
    <property type="entry name" value="Caspase-like"/>
    <property type="match status" value="1"/>
</dbReference>
<dbReference type="InterPro" id="IPR029030">
    <property type="entry name" value="Caspase-like_dom_sf"/>
</dbReference>
<protein>
    <recommendedName>
        <fullName evidence="1">Peptidase C14 caspase domain-containing protein</fullName>
    </recommendedName>
</protein>
<dbReference type="GO" id="GO:0005737">
    <property type="term" value="C:cytoplasm"/>
    <property type="evidence" value="ECO:0007669"/>
    <property type="project" value="TreeGrafter"/>
</dbReference>
<feature type="domain" description="Peptidase C14 caspase" evidence="1">
    <location>
        <begin position="92"/>
        <end position="356"/>
    </location>
</feature>
<reference evidence="3" key="1">
    <citation type="submission" date="2020-06" db="EMBL/GenBank/DDBJ databases">
        <title>Draft genomic sequence of Geomonas sp. Red330.</title>
        <authorList>
            <person name="Itoh H."/>
            <person name="Zhenxing X."/>
            <person name="Ushijima N."/>
            <person name="Masuda Y."/>
            <person name="Shiratori Y."/>
            <person name="Senoo K."/>
        </authorList>
    </citation>
    <scope>NUCLEOTIDE SEQUENCE [LARGE SCALE GENOMIC DNA]</scope>
    <source>
        <strain evidence="3">Red330</strain>
    </source>
</reference>
<name>A0A6V8MJR1_9BACT</name>
<dbReference type="AlphaFoldDB" id="A0A6V8MJR1"/>
<dbReference type="InterPro" id="IPR011600">
    <property type="entry name" value="Pept_C14_caspase"/>
</dbReference>
<evidence type="ECO:0000259" key="1">
    <source>
        <dbReference type="Pfam" id="PF00656"/>
    </source>
</evidence>
<dbReference type="PANTHER" id="PTHR48104">
    <property type="entry name" value="METACASPASE-4"/>
    <property type="match status" value="1"/>
</dbReference>